<dbReference type="InterPro" id="IPR034660">
    <property type="entry name" value="DinB/YfiT-like"/>
</dbReference>
<proteinExistence type="predicted"/>
<dbReference type="AlphaFoldDB" id="A0A7I7Y2Z4"/>
<keyword evidence="3" id="KW-1185">Reference proteome</keyword>
<sequence length="210" mass="23464">MLIKERAMDSNTIWRTIDEQRGQLAALLETLEPRQWSTPSLCPAWTVRDVAAHLTLAQASRTELAVAALKAGFRFDVMIRQMALADTADPPSIIARLRAMAGSRRRPPMTKEIDPLMDVLVHTQDICVPLGIDRPMPTDAAVAVAERLWHMKFPFAPQRDLPGYRFVATDADFAVGPDWGALREAPIHDIVMMFARRLDVPDSEPEPDDA</sequence>
<gene>
    <name evidence="2" type="ORF">MCNF_42790</name>
</gene>
<dbReference type="SUPFAM" id="SSF109854">
    <property type="entry name" value="DinB/YfiT-like putative metalloenzymes"/>
    <property type="match status" value="1"/>
</dbReference>
<dbReference type="EMBL" id="AP022612">
    <property type="protein sequence ID" value="BBZ35674.1"/>
    <property type="molecule type" value="Genomic_DNA"/>
</dbReference>
<reference evidence="2" key="1">
    <citation type="journal article" date="2019" name="Emerg. Microbes Infect.">
        <title>Comprehensive subspecies identification of 175 nontuberculous mycobacteria species based on 7547 genomic profiles.</title>
        <authorList>
            <person name="Matsumoto Y."/>
            <person name="Kinjo T."/>
            <person name="Motooka D."/>
            <person name="Nabeya D."/>
            <person name="Jung N."/>
            <person name="Uechi K."/>
            <person name="Horii T."/>
            <person name="Iida T."/>
            <person name="Fujita J."/>
            <person name="Nakamura S."/>
        </authorList>
    </citation>
    <scope>NUCLEOTIDE SEQUENCE [LARGE SCALE GENOMIC DNA]</scope>
    <source>
        <strain evidence="2">JCM 13671</strain>
    </source>
</reference>
<name>A0A7I7Y2Z4_9MYCO</name>
<dbReference type="GO" id="GO:0046872">
    <property type="term" value="F:metal ion binding"/>
    <property type="evidence" value="ECO:0007669"/>
    <property type="project" value="InterPro"/>
</dbReference>
<evidence type="ECO:0000313" key="3">
    <source>
        <dbReference type="Proteomes" id="UP000466931"/>
    </source>
</evidence>
<dbReference type="Proteomes" id="UP000466931">
    <property type="component" value="Chromosome"/>
</dbReference>
<organism evidence="2 3">
    <name type="scientific">Mycolicibacterium confluentis</name>
    <dbReference type="NCBI Taxonomy" id="28047"/>
    <lineage>
        <taxon>Bacteria</taxon>
        <taxon>Bacillati</taxon>
        <taxon>Actinomycetota</taxon>
        <taxon>Actinomycetes</taxon>
        <taxon>Mycobacteriales</taxon>
        <taxon>Mycobacteriaceae</taxon>
        <taxon>Mycolicibacterium</taxon>
    </lineage>
</organism>
<dbReference type="InterPro" id="IPR024344">
    <property type="entry name" value="MDMPI_metal-binding"/>
</dbReference>
<dbReference type="Pfam" id="PF11716">
    <property type="entry name" value="MDMPI_N"/>
    <property type="match status" value="1"/>
</dbReference>
<dbReference type="NCBIfam" id="TIGR03083">
    <property type="entry name" value="maleylpyruvate isomerase family mycothiol-dependent enzyme"/>
    <property type="match status" value="1"/>
</dbReference>
<feature type="domain" description="Mycothiol-dependent maleylpyruvate isomerase metal-binding" evidence="1">
    <location>
        <begin position="19"/>
        <end position="105"/>
    </location>
</feature>
<dbReference type="Gene3D" id="1.20.120.450">
    <property type="entry name" value="dinb family like domain"/>
    <property type="match status" value="1"/>
</dbReference>
<protein>
    <recommendedName>
        <fullName evidence="1">Mycothiol-dependent maleylpyruvate isomerase metal-binding domain-containing protein</fullName>
    </recommendedName>
</protein>
<reference evidence="2" key="2">
    <citation type="submission" date="2020-02" db="EMBL/GenBank/DDBJ databases">
        <authorList>
            <person name="Matsumoto Y."/>
            <person name="Motooka D."/>
            <person name="Nakamura S."/>
        </authorList>
    </citation>
    <scope>NUCLEOTIDE SEQUENCE</scope>
    <source>
        <strain evidence="2">JCM 13671</strain>
    </source>
</reference>
<dbReference type="InterPro" id="IPR017517">
    <property type="entry name" value="Maleyloyr_isom"/>
</dbReference>
<evidence type="ECO:0000313" key="2">
    <source>
        <dbReference type="EMBL" id="BBZ35674.1"/>
    </source>
</evidence>
<accession>A0A7I7Y2Z4</accession>
<evidence type="ECO:0000259" key="1">
    <source>
        <dbReference type="Pfam" id="PF11716"/>
    </source>
</evidence>